<keyword evidence="2 6" id="KW-0547">Nucleotide-binding</keyword>
<dbReference type="InterPro" id="IPR017441">
    <property type="entry name" value="Protein_kinase_ATP_BS"/>
</dbReference>
<evidence type="ECO:0000256" key="3">
    <source>
        <dbReference type="ARBA" id="ARBA00022777"/>
    </source>
</evidence>
<keyword evidence="3 8" id="KW-0418">Kinase</keyword>
<dbReference type="PANTHER" id="PTHR11042">
    <property type="entry name" value="EUKARYOTIC TRANSLATION INITIATION FACTOR 2-ALPHA KINASE EIF2-ALPHA KINASE -RELATED"/>
    <property type="match status" value="1"/>
</dbReference>
<dbReference type="Gene3D" id="3.40.50.300">
    <property type="entry name" value="P-loop containing nucleotide triphosphate hydrolases"/>
    <property type="match status" value="1"/>
</dbReference>
<dbReference type="GO" id="GO:0005829">
    <property type="term" value="C:cytosol"/>
    <property type="evidence" value="ECO:0007669"/>
    <property type="project" value="TreeGrafter"/>
</dbReference>
<reference evidence="8 9" key="1">
    <citation type="submission" date="2015-12" db="EMBL/GenBank/DDBJ databases">
        <title>The genome of Folsomia candida.</title>
        <authorList>
            <person name="Faddeeva A."/>
            <person name="Derks M.F."/>
            <person name="Anvar Y."/>
            <person name="Smit S."/>
            <person name="Van Straalen N."/>
            <person name="Roelofs D."/>
        </authorList>
    </citation>
    <scope>NUCLEOTIDE SEQUENCE [LARGE SCALE GENOMIC DNA]</scope>
    <source>
        <strain evidence="8 9">VU population</strain>
        <tissue evidence="8">Whole body</tissue>
    </source>
</reference>
<accession>A0A226E915</accession>
<keyword evidence="9" id="KW-1185">Reference proteome</keyword>
<name>A0A226E915_FOLCA</name>
<feature type="binding site" evidence="6">
    <location>
        <position position="49"/>
    </location>
    <ligand>
        <name>ATP</name>
        <dbReference type="ChEBI" id="CHEBI:30616"/>
    </ligand>
</feature>
<dbReference type="GO" id="GO:0005634">
    <property type="term" value="C:nucleus"/>
    <property type="evidence" value="ECO:0007669"/>
    <property type="project" value="TreeGrafter"/>
</dbReference>
<dbReference type="GO" id="GO:0005524">
    <property type="term" value="F:ATP binding"/>
    <property type="evidence" value="ECO:0007669"/>
    <property type="project" value="UniProtKB-UniRule"/>
</dbReference>
<dbReference type="OrthoDB" id="1405469at2759"/>
<dbReference type="PROSITE" id="PS00108">
    <property type="entry name" value="PROTEIN_KINASE_ST"/>
    <property type="match status" value="1"/>
</dbReference>
<comment type="similarity">
    <text evidence="5">Belongs to the protein kinase superfamily. Ser/Thr protein kinase family. GCN2 subfamily.</text>
</comment>
<protein>
    <submittedName>
        <fullName evidence="8">Interferon-induced, double-stranded RNA-activated protein kinase</fullName>
    </submittedName>
</protein>
<feature type="domain" description="Protein kinase" evidence="7">
    <location>
        <begin position="16"/>
        <end position="341"/>
    </location>
</feature>
<sequence length="1467" mass="167735">MDYNPGILAWQETPGLKLVRRLGSGAFGTVFQISRQNEESDGEVEIAVKQISIELYKHIYPNEEFPVTRMLREIELLQNLSFQRYPNNETNDGSGNVVKYFRHWFKGPETADLESLNHSPQEDDDYSPDVPPHPRNWLFIEMQLCGANLQEWLNKRPTQDDRNLMEITQIIKQLLLALGYIHSKRIIHRDVKPDNIFVTINGDTQSEGRCISVTLGDFGLSKMVHGDKSKITTVRVGSTRFQSPEMLRGDGNYAEKTDMFSAGLVYLLVLFAPETITFVKEIRDIFVILQSKAETSVLDCPDMLMFPAEVALIKKLTNFIPSDRYDSKAALEALDCPEKFLEKITEERKCEATFAFEVTPPVFNFLGRDGELGTLWNWWELGTKVIIVSGEPGIGKTELVRKHCDILWKRGNSHVIWLDGATSSSLAISITKLRQSLDTSKSRLADILERLPKKLHSPKSTSIVVDNIYAESSHIQELMEACQKSGVRFIIVVASDTKLCSELSDNTWVSMLAMHPFEEEALKAAVSLLNCNPLLMDEAIRQIQGTVSSRSVGIKSIRSLPDYIFKEREILLSRERGNVPSLYSKTHRIISLLGNPFERDLVQMMSYCFPHRWIAKRQLLDAGLTLLKPRGGDSGDATGAINNLFKFCIIEADQNQEHFRISGIFRDVIQISLRRENMENDVLRAILQNMKAGGTFSLGLPQIWTYIAMESNTDCRITLLPEFRNATILLFNSIPDPFNDFKNGVIPWTKLRVELEQNYGQGDASAIIVGVQEIAASVNGDMEVDVRRMVTLFRQRRQIDCNYFSMESHFPNLALKMMKKLPKDGAIQDFLTDWYLEEVQNRGKFIAVGDQDIDAFLIPILCSEVMVKGTIPSTRVFRISKFLLDCYTDVEYISPLQLLVPLRLIWLALRYILEPQIQNGKTWPELFKKYEILPQIETCFRQDSVLNLGMGYAEHFLFTQMDHLSKFLPFATDQLLEFLVDVFIDMFTFGKHPHHLFRGLIQEISNPEKNVRSPKQNSRTRLEFVSKVFHNAIVYKTNGNHIPYTYGFSANLEIFKFEQSFVGQSDVSKLYFHTGLPEIDKDEWLQELNHVLRAHALLSNYGFEEARRLLAEKPRDSKGLEDKLSVETGDFFWNSKVSESANMDSSYVNKLMKETIQSVLPPLVYDAIEKSSRNPLLQHIVLHFPDLLLSEVYFSKSKLFEALLKFDPHTTEDTAWLDFLTIKACSLLSIPLPRYPQSQEHVQNLTSALITSHYLSTAGKAKALKSFCTTLMVYQRDKRFPMANVETALRSYTAVVVRFSEDELKLSSINAIKAFILGQTVENMEYSVTIDNYAVEVQELCSFIVENWASNSLINITIAESCLIHGFHVGVDVFPLLEKILQVLVWKDDKAGILDLGRLVKIHCTKTKIKHNEEVTMVMTKFRKILENCRMLRPDYLPSFYLDSAQDNHSRRVATFFHPDIQSLDDQ</sequence>
<dbReference type="Proteomes" id="UP000198287">
    <property type="component" value="Unassembled WGS sequence"/>
</dbReference>
<keyword evidence="1" id="KW-0808">Transferase</keyword>
<dbReference type="PANTHER" id="PTHR11042:SF136">
    <property type="entry name" value="EIF-2-ALPHA KINASE GCN2"/>
    <property type="match status" value="1"/>
</dbReference>
<evidence type="ECO:0000256" key="1">
    <source>
        <dbReference type="ARBA" id="ARBA00022679"/>
    </source>
</evidence>
<proteinExistence type="inferred from homology"/>
<evidence type="ECO:0000256" key="5">
    <source>
        <dbReference type="ARBA" id="ARBA00037982"/>
    </source>
</evidence>
<comment type="caution">
    <text evidence="8">The sequence shown here is derived from an EMBL/GenBank/DDBJ whole genome shotgun (WGS) entry which is preliminary data.</text>
</comment>
<keyword evidence="4 6" id="KW-0067">ATP-binding</keyword>
<dbReference type="InterPro" id="IPR008271">
    <property type="entry name" value="Ser/Thr_kinase_AS"/>
</dbReference>
<evidence type="ECO:0000259" key="7">
    <source>
        <dbReference type="PROSITE" id="PS50011"/>
    </source>
</evidence>
<dbReference type="InterPro" id="IPR027417">
    <property type="entry name" value="P-loop_NTPase"/>
</dbReference>
<dbReference type="GO" id="GO:0004694">
    <property type="term" value="F:eukaryotic translation initiation factor 2alpha kinase activity"/>
    <property type="evidence" value="ECO:0007669"/>
    <property type="project" value="TreeGrafter"/>
</dbReference>
<evidence type="ECO:0000313" key="9">
    <source>
        <dbReference type="Proteomes" id="UP000198287"/>
    </source>
</evidence>
<dbReference type="SMART" id="SM00220">
    <property type="entry name" value="S_TKc"/>
    <property type="match status" value="1"/>
</dbReference>
<evidence type="ECO:0000256" key="4">
    <source>
        <dbReference type="ARBA" id="ARBA00022840"/>
    </source>
</evidence>
<dbReference type="EMBL" id="LNIX01000005">
    <property type="protein sequence ID" value="OXA54053.1"/>
    <property type="molecule type" value="Genomic_DNA"/>
</dbReference>
<dbReference type="Gene3D" id="1.10.510.10">
    <property type="entry name" value="Transferase(Phosphotransferase) domain 1"/>
    <property type="match status" value="1"/>
</dbReference>
<organism evidence="8 9">
    <name type="scientific">Folsomia candida</name>
    <name type="common">Springtail</name>
    <dbReference type="NCBI Taxonomy" id="158441"/>
    <lineage>
        <taxon>Eukaryota</taxon>
        <taxon>Metazoa</taxon>
        <taxon>Ecdysozoa</taxon>
        <taxon>Arthropoda</taxon>
        <taxon>Hexapoda</taxon>
        <taxon>Collembola</taxon>
        <taxon>Entomobryomorpha</taxon>
        <taxon>Isotomoidea</taxon>
        <taxon>Isotomidae</taxon>
        <taxon>Proisotominae</taxon>
        <taxon>Folsomia</taxon>
    </lineage>
</organism>
<dbReference type="PROSITE" id="PS50011">
    <property type="entry name" value="PROTEIN_KINASE_DOM"/>
    <property type="match status" value="1"/>
</dbReference>
<evidence type="ECO:0000313" key="8">
    <source>
        <dbReference type="EMBL" id="OXA54053.1"/>
    </source>
</evidence>
<dbReference type="PROSITE" id="PS00107">
    <property type="entry name" value="PROTEIN_KINASE_ATP"/>
    <property type="match status" value="1"/>
</dbReference>
<dbReference type="SUPFAM" id="SSF56112">
    <property type="entry name" value="Protein kinase-like (PK-like)"/>
    <property type="match status" value="1"/>
</dbReference>
<evidence type="ECO:0000256" key="6">
    <source>
        <dbReference type="PROSITE-ProRule" id="PRU10141"/>
    </source>
</evidence>
<dbReference type="Gene3D" id="3.30.200.20">
    <property type="entry name" value="Phosphorylase Kinase, domain 1"/>
    <property type="match status" value="1"/>
</dbReference>
<dbReference type="InterPro" id="IPR000719">
    <property type="entry name" value="Prot_kinase_dom"/>
</dbReference>
<dbReference type="InterPro" id="IPR011009">
    <property type="entry name" value="Kinase-like_dom_sf"/>
</dbReference>
<gene>
    <name evidence="8" type="ORF">Fcan01_10578</name>
</gene>
<evidence type="ECO:0000256" key="2">
    <source>
        <dbReference type="ARBA" id="ARBA00022741"/>
    </source>
</evidence>
<dbReference type="Pfam" id="PF00069">
    <property type="entry name" value="Pkinase"/>
    <property type="match status" value="1"/>
</dbReference>
<dbReference type="SUPFAM" id="SSF52540">
    <property type="entry name" value="P-loop containing nucleoside triphosphate hydrolases"/>
    <property type="match status" value="1"/>
</dbReference>
<dbReference type="InterPro" id="IPR050339">
    <property type="entry name" value="CC_SR_Kinase"/>
</dbReference>